<keyword evidence="2" id="KW-0813">Transport</keyword>
<dbReference type="SUPFAM" id="SSF48452">
    <property type="entry name" value="TPR-like"/>
    <property type="match status" value="1"/>
</dbReference>
<sequence length="291" mass="30759">MANSPHIIDGSDADFVANVIEASKTTPVIVDFWATWCGPCRQLGPALEKVVGEANGKVKLVKIDVDKNPMVAGQLRVQSIPTVYAFVDGRPVDGFMGAKPESELRAFIEKLGVAGDDGAPSIEDALELAAQSASQGDMASAMEAYSFVLEQDPQNLKAIAGVARLYIKVGQPEQAKQFLDTVPADTKDADILGLRAALELAEDAPTDLEPFFARVAANPADHEARHELARGLAGQGEMTAAIDELMTIIKADPAGAGETAKAFLLKIFAAVGPMSDIAKAGRRRLSSLLFS</sequence>
<keyword evidence="5" id="KW-0676">Redox-active center</keyword>
<reference evidence="8 9" key="1">
    <citation type="submission" date="2023-01" db="EMBL/GenBank/DDBJ databases">
        <title>Novel species of the genus Asticcacaulis isolated from rivers.</title>
        <authorList>
            <person name="Lu H."/>
        </authorList>
    </citation>
    <scope>NUCLEOTIDE SEQUENCE [LARGE SCALE GENOMIC DNA]</scope>
    <source>
        <strain evidence="8 9">BYS171W</strain>
    </source>
</reference>
<accession>A0ABT5HZ14</accession>
<dbReference type="EMBL" id="JAQQKX010000029">
    <property type="protein sequence ID" value="MDC7685303.1"/>
    <property type="molecule type" value="Genomic_DNA"/>
</dbReference>
<evidence type="ECO:0000256" key="6">
    <source>
        <dbReference type="NCBIfam" id="TIGR01068"/>
    </source>
</evidence>
<keyword evidence="9" id="KW-1185">Reference proteome</keyword>
<dbReference type="NCBIfam" id="TIGR01068">
    <property type="entry name" value="thioredoxin"/>
    <property type="match status" value="1"/>
</dbReference>
<feature type="domain" description="Thioredoxin" evidence="7">
    <location>
        <begin position="1"/>
        <end position="113"/>
    </location>
</feature>
<evidence type="ECO:0000259" key="7">
    <source>
        <dbReference type="PROSITE" id="PS51352"/>
    </source>
</evidence>
<dbReference type="InterPro" id="IPR013766">
    <property type="entry name" value="Thioredoxin_domain"/>
</dbReference>
<dbReference type="PANTHER" id="PTHR45663:SF11">
    <property type="entry name" value="GEO12009P1"/>
    <property type="match status" value="1"/>
</dbReference>
<dbReference type="Pfam" id="PF00085">
    <property type="entry name" value="Thioredoxin"/>
    <property type="match status" value="1"/>
</dbReference>
<comment type="caution">
    <text evidence="8">The sequence shown here is derived from an EMBL/GenBank/DDBJ whole genome shotgun (WGS) entry which is preliminary data.</text>
</comment>
<dbReference type="InterPro" id="IPR005746">
    <property type="entry name" value="Thioredoxin"/>
</dbReference>
<evidence type="ECO:0000256" key="3">
    <source>
        <dbReference type="ARBA" id="ARBA00022982"/>
    </source>
</evidence>
<dbReference type="Gene3D" id="3.40.30.10">
    <property type="entry name" value="Glutaredoxin"/>
    <property type="match status" value="1"/>
</dbReference>
<comment type="similarity">
    <text evidence="1">Belongs to the thioredoxin family.</text>
</comment>
<dbReference type="PROSITE" id="PS51352">
    <property type="entry name" value="THIOREDOXIN_2"/>
    <property type="match status" value="1"/>
</dbReference>
<keyword evidence="4" id="KW-1015">Disulfide bond</keyword>
<evidence type="ECO:0000256" key="4">
    <source>
        <dbReference type="ARBA" id="ARBA00023157"/>
    </source>
</evidence>
<evidence type="ECO:0000256" key="5">
    <source>
        <dbReference type="ARBA" id="ARBA00023284"/>
    </source>
</evidence>
<dbReference type="Pfam" id="PF14561">
    <property type="entry name" value="TPR_20"/>
    <property type="match status" value="1"/>
</dbReference>
<evidence type="ECO:0000313" key="8">
    <source>
        <dbReference type="EMBL" id="MDC7685303.1"/>
    </source>
</evidence>
<dbReference type="InterPro" id="IPR017937">
    <property type="entry name" value="Thioredoxin_CS"/>
</dbReference>
<dbReference type="PANTHER" id="PTHR45663">
    <property type="entry name" value="GEO12009P1"/>
    <property type="match status" value="1"/>
</dbReference>
<organism evidence="8 9">
    <name type="scientific">Asticcacaulis aquaticus</name>
    <dbReference type="NCBI Taxonomy" id="2984212"/>
    <lineage>
        <taxon>Bacteria</taxon>
        <taxon>Pseudomonadati</taxon>
        <taxon>Pseudomonadota</taxon>
        <taxon>Alphaproteobacteria</taxon>
        <taxon>Caulobacterales</taxon>
        <taxon>Caulobacteraceae</taxon>
        <taxon>Asticcacaulis</taxon>
    </lineage>
</organism>
<evidence type="ECO:0000313" key="9">
    <source>
        <dbReference type="Proteomes" id="UP001214854"/>
    </source>
</evidence>
<proteinExistence type="inferred from homology"/>
<dbReference type="Pfam" id="PF14559">
    <property type="entry name" value="TPR_19"/>
    <property type="match status" value="1"/>
</dbReference>
<dbReference type="InterPro" id="IPR036249">
    <property type="entry name" value="Thioredoxin-like_sf"/>
</dbReference>
<dbReference type="PROSITE" id="PS00194">
    <property type="entry name" value="THIOREDOXIN_1"/>
    <property type="match status" value="1"/>
</dbReference>
<dbReference type="SUPFAM" id="SSF52833">
    <property type="entry name" value="Thioredoxin-like"/>
    <property type="match status" value="1"/>
</dbReference>
<dbReference type="RefSeq" id="WP_272749804.1">
    <property type="nucleotide sequence ID" value="NZ_JAQQKX010000029.1"/>
</dbReference>
<name>A0ABT5HZ14_9CAUL</name>
<gene>
    <name evidence="8" type="primary">trxA</name>
    <name evidence="8" type="ORF">PQU92_18620</name>
</gene>
<evidence type="ECO:0000256" key="2">
    <source>
        <dbReference type="ARBA" id="ARBA00022448"/>
    </source>
</evidence>
<dbReference type="PRINTS" id="PR00421">
    <property type="entry name" value="THIOREDOXIN"/>
</dbReference>
<keyword evidence="3" id="KW-0249">Electron transport</keyword>
<dbReference type="Gene3D" id="1.25.40.10">
    <property type="entry name" value="Tetratricopeptide repeat domain"/>
    <property type="match status" value="2"/>
</dbReference>
<evidence type="ECO:0000256" key="1">
    <source>
        <dbReference type="ARBA" id="ARBA00008987"/>
    </source>
</evidence>
<dbReference type="CDD" id="cd02956">
    <property type="entry name" value="ybbN"/>
    <property type="match status" value="1"/>
</dbReference>
<protein>
    <recommendedName>
        <fullName evidence="6">Thioredoxin</fullName>
    </recommendedName>
</protein>
<dbReference type="Proteomes" id="UP001214854">
    <property type="component" value="Unassembled WGS sequence"/>
</dbReference>
<dbReference type="InterPro" id="IPR011990">
    <property type="entry name" value="TPR-like_helical_dom_sf"/>
</dbReference>